<keyword evidence="5" id="KW-0720">Serine protease</keyword>
<dbReference type="Pfam" id="PF00082">
    <property type="entry name" value="Peptidase_S8"/>
    <property type="match status" value="1"/>
</dbReference>
<name>A0AAV0DK33_9ASTE</name>
<dbReference type="PROSITE" id="PS51892">
    <property type="entry name" value="SUBTILASE"/>
    <property type="match status" value="1"/>
</dbReference>
<evidence type="ECO:0000259" key="7">
    <source>
        <dbReference type="Pfam" id="PF00082"/>
    </source>
</evidence>
<sequence length="256" mass="27526">MYLYIQPDIAAPGTNILAAYISPSPTISAYHFLSGTSMATPHVAAIVALLKEAHPDWSPTAIKSAIVTTGWTTDPFSGEPIFSEGVTDTKLADPFDYGGGLINPNAAKNPGLVYDMGTTDYLHCLCAMGYNSTAISQLSGQPINCPEGFSILDVNFPSITIHNLKGSVTLTRMVTNVGPINSIYKLIVEPPRGISVSVKPNALIFTPDVKNVSFTVRISTSYRYNTGYYFGSLTWNDSLHNVRIPLSVKTVISSSI</sequence>
<evidence type="ECO:0000313" key="9">
    <source>
        <dbReference type="EMBL" id="CAH9103107.1"/>
    </source>
</evidence>
<evidence type="ECO:0000259" key="8">
    <source>
        <dbReference type="Pfam" id="PF17766"/>
    </source>
</evidence>
<comment type="similarity">
    <text evidence="1 6">Belongs to the peptidase S8 family.</text>
</comment>
<keyword evidence="10" id="KW-1185">Reference proteome</keyword>
<dbReference type="PROSITE" id="PS00138">
    <property type="entry name" value="SUBTILASE_SER"/>
    <property type="match status" value="1"/>
</dbReference>
<dbReference type="GO" id="GO:0006508">
    <property type="term" value="P:proteolysis"/>
    <property type="evidence" value="ECO:0007669"/>
    <property type="project" value="UniProtKB-KW"/>
</dbReference>
<evidence type="ECO:0000256" key="6">
    <source>
        <dbReference type="PROSITE-ProRule" id="PRU01240"/>
    </source>
</evidence>
<dbReference type="InterPro" id="IPR023828">
    <property type="entry name" value="Peptidase_S8_Ser-AS"/>
</dbReference>
<protein>
    <submittedName>
        <fullName evidence="9">Uncharacterized protein</fullName>
    </submittedName>
</protein>
<feature type="domain" description="Subtilisin-like protease fibronectin type-III" evidence="8">
    <location>
        <begin position="153"/>
        <end position="248"/>
    </location>
</feature>
<evidence type="ECO:0000256" key="1">
    <source>
        <dbReference type="ARBA" id="ARBA00011073"/>
    </source>
</evidence>
<evidence type="ECO:0000313" key="10">
    <source>
        <dbReference type="Proteomes" id="UP001152523"/>
    </source>
</evidence>
<dbReference type="Gene3D" id="3.40.50.200">
    <property type="entry name" value="Peptidase S8/S53 domain"/>
    <property type="match status" value="1"/>
</dbReference>
<dbReference type="InterPro" id="IPR045051">
    <property type="entry name" value="SBT"/>
</dbReference>
<dbReference type="EMBL" id="CAMAPF010000120">
    <property type="protein sequence ID" value="CAH9103107.1"/>
    <property type="molecule type" value="Genomic_DNA"/>
</dbReference>
<dbReference type="AlphaFoldDB" id="A0AAV0DK33"/>
<dbReference type="InterPro" id="IPR000209">
    <property type="entry name" value="Peptidase_S8/S53_dom"/>
</dbReference>
<dbReference type="Proteomes" id="UP001152523">
    <property type="component" value="Unassembled WGS sequence"/>
</dbReference>
<dbReference type="InterPro" id="IPR041469">
    <property type="entry name" value="Subtilisin-like_FN3"/>
</dbReference>
<dbReference type="FunFam" id="2.60.40.2310:FF:000001">
    <property type="entry name" value="Subtilisin-like protease SBT1.5"/>
    <property type="match status" value="1"/>
</dbReference>
<comment type="caution">
    <text evidence="6">Lacks conserved residue(s) required for the propagation of feature annotation.</text>
</comment>
<dbReference type="InterPro" id="IPR036852">
    <property type="entry name" value="Peptidase_S8/S53_dom_sf"/>
</dbReference>
<reference evidence="9" key="1">
    <citation type="submission" date="2022-07" db="EMBL/GenBank/DDBJ databases">
        <authorList>
            <person name="Macas J."/>
            <person name="Novak P."/>
            <person name="Neumann P."/>
        </authorList>
    </citation>
    <scope>NUCLEOTIDE SEQUENCE</scope>
</reference>
<evidence type="ECO:0000256" key="3">
    <source>
        <dbReference type="ARBA" id="ARBA00022729"/>
    </source>
</evidence>
<evidence type="ECO:0000256" key="2">
    <source>
        <dbReference type="ARBA" id="ARBA00022670"/>
    </source>
</evidence>
<keyword evidence="4" id="KW-0378">Hydrolase</keyword>
<gene>
    <name evidence="9" type="ORF">CEPIT_LOCUS16297</name>
</gene>
<comment type="caution">
    <text evidence="9">The sequence shown here is derived from an EMBL/GenBank/DDBJ whole genome shotgun (WGS) entry which is preliminary data.</text>
</comment>
<dbReference type="Gene3D" id="2.60.40.2310">
    <property type="match status" value="1"/>
</dbReference>
<feature type="domain" description="Peptidase S8/S53" evidence="7">
    <location>
        <begin position="5"/>
        <end position="70"/>
    </location>
</feature>
<organism evidence="9 10">
    <name type="scientific">Cuscuta epithymum</name>
    <dbReference type="NCBI Taxonomy" id="186058"/>
    <lineage>
        <taxon>Eukaryota</taxon>
        <taxon>Viridiplantae</taxon>
        <taxon>Streptophyta</taxon>
        <taxon>Embryophyta</taxon>
        <taxon>Tracheophyta</taxon>
        <taxon>Spermatophyta</taxon>
        <taxon>Magnoliopsida</taxon>
        <taxon>eudicotyledons</taxon>
        <taxon>Gunneridae</taxon>
        <taxon>Pentapetalae</taxon>
        <taxon>asterids</taxon>
        <taxon>lamiids</taxon>
        <taxon>Solanales</taxon>
        <taxon>Convolvulaceae</taxon>
        <taxon>Cuscuteae</taxon>
        <taxon>Cuscuta</taxon>
        <taxon>Cuscuta subgen. Cuscuta</taxon>
    </lineage>
</organism>
<dbReference type="Pfam" id="PF17766">
    <property type="entry name" value="fn3_6"/>
    <property type="match status" value="1"/>
</dbReference>
<keyword evidence="3" id="KW-0732">Signal</keyword>
<evidence type="ECO:0000256" key="5">
    <source>
        <dbReference type="ARBA" id="ARBA00022825"/>
    </source>
</evidence>
<dbReference type="GO" id="GO:0004252">
    <property type="term" value="F:serine-type endopeptidase activity"/>
    <property type="evidence" value="ECO:0007669"/>
    <property type="project" value="InterPro"/>
</dbReference>
<accession>A0AAV0DK33</accession>
<dbReference type="PANTHER" id="PTHR10795">
    <property type="entry name" value="PROPROTEIN CONVERTASE SUBTILISIN/KEXIN"/>
    <property type="match status" value="1"/>
</dbReference>
<proteinExistence type="inferred from homology"/>
<dbReference type="SUPFAM" id="SSF52743">
    <property type="entry name" value="Subtilisin-like"/>
    <property type="match status" value="1"/>
</dbReference>
<evidence type="ECO:0000256" key="4">
    <source>
        <dbReference type="ARBA" id="ARBA00022801"/>
    </source>
</evidence>
<keyword evidence="2" id="KW-0645">Protease</keyword>